<reference evidence="5 6" key="1">
    <citation type="submission" date="2021-03" db="EMBL/GenBank/DDBJ databases">
        <title>Genomic Encyclopedia of Type Strains, Phase III (KMG-III): the genomes of soil and plant-associated and newly described type strains.</title>
        <authorList>
            <person name="Whitman W."/>
        </authorList>
    </citation>
    <scope>NUCLEOTIDE SEQUENCE [LARGE SCALE GENOMIC DNA]</scope>
    <source>
        <strain evidence="5 6">IMMIB AFH-6</strain>
    </source>
</reference>
<dbReference type="GO" id="GO:0032259">
    <property type="term" value="P:methylation"/>
    <property type="evidence" value="ECO:0007669"/>
    <property type="project" value="UniProtKB-KW"/>
</dbReference>
<dbReference type="GO" id="GO:0008168">
    <property type="term" value="F:methyltransferase activity"/>
    <property type="evidence" value="ECO:0007669"/>
    <property type="project" value="UniProtKB-KW"/>
</dbReference>
<dbReference type="Proteomes" id="UP000781958">
    <property type="component" value="Unassembled WGS sequence"/>
</dbReference>
<dbReference type="InterPro" id="IPR041698">
    <property type="entry name" value="Methyltransf_25"/>
</dbReference>
<name>A0ABS4SP19_9PROT</name>
<keyword evidence="2" id="KW-0808">Transferase</keyword>
<dbReference type="EMBL" id="JAGINP010000015">
    <property type="protein sequence ID" value="MBP2294311.1"/>
    <property type="molecule type" value="Genomic_DNA"/>
</dbReference>
<dbReference type="InterPro" id="IPR029063">
    <property type="entry name" value="SAM-dependent_MTases_sf"/>
</dbReference>
<keyword evidence="3" id="KW-0949">S-adenosyl-L-methionine</keyword>
<protein>
    <submittedName>
        <fullName evidence="5">SAM-dependent methyltransferase</fullName>
    </submittedName>
</protein>
<proteinExistence type="predicted"/>
<evidence type="ECO:0000313" key="5">
    <source>
        <dbReference type="EMBL" id="MBP2294311.1"/>
    </source>
</evidence>
<dbReference type="RefSeq" id="WP_209768468.1">
    <property type="nucleotide sequence ID" value="NZ_JAGINP010000015.1"/>
</dbReference>
<dbReference type="PANTHER" id="PTHR43464:SF19">
    <property type="entry name" value="UBIQUINONE BIOSYNTHESIS O-METHYLTRANSFERASE, MITOCHONDRIAL"/>
    <property type="match status" value="1"/>
</dbReference>
<dbReference type="Gene3D" id="3.40.50.150">
    <property type="entry name" value="Vaccinia Virus protein VP39"/>
    <property type="match status" value="1"/>
</dbReference>
<accession>A0ABS4SP19</accession>
<dbReference type="PANTHER" id="PTHR43464">
    <property type="entry name" value="METHYLTRANSFERASE"/>
    <property type="match status" value="1"/>
</dbReference>
<dbReference type="SUPFAM" id="SSF53335">
    <property type="entry name" value="S-adenosyl-L-methionine-dependent methyltransferases"/>
    <property type="match status" value="1"/>
</dbReference>
<dbReference type="Pfam" id="PF13649">
    <property type="entry name" value="Methyltransf_25"/>
    <property type="match status" value="1"/>
</dbReference>
<comment type="caution">
    <text evidence="5">The sequence shown here is derived from an EMBL/GenBank/DDBJ whole genome shotgun (WGS) entry which is preliminary data.</text>
</comment>
<keyword evidence="1 5" id="KW-0489">Methyltransferase</keyword>
<sequence>MTQQTWANPDVFDFYRAMPFNMTAGPEAMADELRHRNPVEEYPPLGKLLFPGRTVLEVGCGTGWMSNGIAAHCRCAVTGIDFNPVAIDFARRLAQDLGTSARFEAADLFTYRPAAPADVVISLGVLHHTDNCHEALRRVCREMVRPGGFLLVGLYHAGGRRPFLEHFAGLRAAGASDDELYGEFRTLFGAQRIDEAHLRSWFRDQVCHPHETQHTLADILPVLEDSGMTLAATSVNDYRPIRVLADVMAAEATLEATARERLAQRAYFPGFFTVLARRRS</sequence>
<evidence type="ECO:0000313" key="6">
    <source>
        <dbReference type="Proteomes" id="UP000781958"/>
    </source>
</evidence>
<feature type="domain" description="Methyltransferase" evidence="4">
    <location>
        <begin position="55"/>
        <end position="148"/>
    </location>
</feature>
<evidence type="ECO:0000256" key="2">
    <source>
        <dbReference type="ARBA" id="ARBA00022679"/>
    </source>
</evidence>
<evidence type="ECO:0000259" key="4">
    <source>
        <dbReference type="Pfam" id="PF13649"/>
    </source>
</evidence>
<dbReference type="CDD" id="cd02440">
    <property type="entry name" value="AdoMet_MTases"/>
    <property type="match status" value="1"/>
</dbReference>
<evidence type="ECO:0000256" key="1">
    <source>
        <dbReference type="ARBA" id="ARBA00022603"/>
    </source>
</evidence>
<organism evidence="5 6">
    <name type="scientific">Azospirillum rugosum</name>
    <dbReference type="NCBI Taxonomy" id="416170"/>
    <lineage>
        <taxon>Bacteria</taxon>
        <taxon>Pseudomonadati</taxon>
        <taxon>Pseudomonadota</taxon>
        <taxon>Alphaproteobacteria</taxon>
        <taxon>Rhodospirillales</taxon>
        <taxon>Azospirillaceae</taxon>
        <taxon>Azospirillum</taxon>
    </lineage>
</organism>
<gene>
    <name evidence="5" type="ORF">J2851_004100</name>
</gene>
<keyword evidence="6" id="KW-1185">Reference proteome</keyword>
<evidence type="ECO:0000256" key="3">
    <source>
        <dbReference type="ARBA" id="ARBA00022691"/>
    </source>
</evidence>